<reference evidence="1" key="1">
    <citation type="journal article" date="2020" name="Nature">
        <title>Giant virus diversity and host interactions through global metagenomics.</title>
        <authorList>
            <person name="Schulz F."/>
            <person name="Roux S."/>
            <person name="Paez-Espino D."/>
            <person name="Jungbluth S."/>
            <person name="Walsh D.A."/>
            <person name="Denef V.J."/>
            <person name="McMahon K.D."/>
            <person name="Konstantinidis K.T."/>
            <person name="Eloe-Fadrosh E.A."/>
            <person name="Kyrpides N.C."/>
            <person name="Woyke T."/>
        </authorList>
    </citation>
    <scope>NUCLEOTIDE SEQUENCE</scope>
    <source>
        <strain evidence="1">GVMAG-S-1021933-23</strain>
    </source>
</reference>
<dbReference type="EMBL" id="MN740597">
    <property type="protein sequence ID" value="QHS78481.1"/>
    <property type="molecule type" value="Genomic_DNA"/>
</dbReference>
<organism evidence="1">
    <name type="scientific">viral metagenome</name>
    <dbReference type="NCBI Taxonomy" id="1070528"/>
    <lineage>
        <taxon>unclassified sequences</taxon>
        <taxon>metagenomes</taxon>
        <taxon>organismal metagenomes</taxon>
    </lineage>
</organism>
<dbReference type="AlphaFoldDB" id="A0A6C0AGL5"/>
<evidence type="ECO:0000313" key="1">
    <source>
        <dbReference type="EMBL" id="QHS78481.1"/>
    </source>
</evidence>
<accession>A0A6C0AGL5</accession>
<protein>
    <submittedName>
        <fullName evidence="1">Uncharacterized protein</fullName>
    </submittedName>
</protein>
<proteinExistence type="predicted"/>
<sequence>MSENFLNIIINDVEIKSLQFDELAGVFLGTEINEDKYPTILSNSHNGNLKILNKINPKSNFMKIQTNFKDIFKNLKINNNKLHFLEKNFPEIFGLLHFYKIIIISFKLNYIDVYLFNNPEILKGLSIYYSSLNIYPKKLIVLSNLQEYFLPISINYNLNLKDKYVAPQIIYIIINGKRLKFDSLDIQGWNMDDLFSLISETYNEMNNLTNKKCIRIITEGNCLYNPVIL</sequence>
<name>A0A6C0AGL5_9ZZZZ</name>